<accession>A0A9X1NK40</accession>
<reference evidence="5" key="1">
    <citation type="submission" date="2021-11" db="EMBL/GenBank/DDBJ databases">
        <title>Streptomyces corallinus and Kineosporia corallina sp. nov., two new coral-derived marine actinobacteria.</title>
        <authorList>
            <person name="Buangrab K."/>
            <person name="Sutthacheep M."/>
            <person name="Yeemin T."/>
            <person name="Harunari E."/>
            <person name="Igarashi Y."/>
            <person name="Sripreechasak P."/>
            <person name="Kanchanasin P."/>
            <person name="Tanasupawat S."/>
            <person name="Phongsopitanun W."/>
        </authorList>
    </citation>
    <scope>NUCLEOTIDE SEQUENCE</scope>
    <source>
        <strain evidence="5">JCM 31032</strain>
    </source>
</reference>
<dbReference type="SUPFAM" id="SSF51905">
    <property type="entry name" value="FAD/NAD(P)-binding domain"/>
    <property type="match status" value="1"/>
</dbReference>
<keyword evidence="2" id="KW-0285">Flavoprotein</keyword>
<dbReference type="AlphaFoldDB" id="A0A9X1NK40"/>
<evidence type="ECO:0000313" key="5">
    <source>
        <dbReference type="EMBL" id="MCD5315690.1"/>
    </source>
</evidence>
<dbReference type="InterPro" id="IPR036188">
    <property type="entry name" value="FAD/NAD-bd_sf"/>
</dbReference>
<keyword evidence="5" id="KW-0503">Monooxygenase</keyword>
<dbReference type="GO" id="GO:0016709">
    <property type="term" value="F:oxidoreductase activity, acting on paired donors, with incorporation or reduction of molecular oxygen, NAD(P)H as one donor, and incorporation of one atom of oxygen"/>
    <property type="evidence" value="ECO:0007669"/>
    <property type="project" value="UniProtKB-ARBA"/>
</dbReference>
<dbReference type="EMBL" id="JAJOMB010000024">
    <property type="protein sequence ID" value="MCD5315690.1"/>
    <property type="molecule type" value="Genomic_DNA"/>
</dbReference>
<dbReference type="GO" id="GO:0071949">
    <property type="term" value="F:FAD binding"/>
    <property type="evidence" value="ECO:0007669"/>
    <property type="project" value="InterPro"/>
</dbReference>
<keyword evidence="3" id="KW-0274">FAD</keyword>
<evidence type="ECO:0000256" key="1">
    <source>
        <dbReference type="ARBA" id="ARBA00001974"/>
    </source>
</evidence>
<keyword evidence="6" id="KW-1185">Reference proteome</keyword>
<keyword evidence="5" id="KW-0560">Oxidoreductase</keyword>
<dbReference type="Gene3D" id="3.40.30.120">
    <property type="match status" value="1"/>
</dbReference>
<proteinExistence type="predicted"/>
<dbReference type="InterPro" id="IPR002938">
    <property type="entry name" value="FAD-bd"/>
</dbReference>
<evidence type="ECO:0000256" key="3">
    <source>
        <dbReference type="ARBA" id="ARBA00022827"/>
    </source>
</evidence>
<dbReference type="Gene3D" id="3.30.70.2450">
    <property type="match status" value="1"/>
</dbReference>
<dbReference type="RefSeq" id="WP_231448511.1">
    <property type="nucleotide sequence ID" value="NZ_JAJOMB010000024.1"/>
</dbReference>
<sequence>MDTDVIVIGAGPTGLMLATELRLGGAEVTVVERFTERTEQSRGLGFTARAAELLQARGLLERLENVEISPTGHFGGIPLDFSILEGSHFGVRGVPQFKVEEMLQERALELGVRIERGQELSSLEQDEHSVTAVVHGPAGRIEYRAAYLVGCDGGRSLVRKLAGFEFPGSDATCEMYLADVSGCEIKTRMIGELLPNGMVMAGPLDSGYFRIIVCETGNPPDQQRQVSFGDVADAWQRLTGDSIHHGQARWVSRFTDATRQATQYRRNRVLLAGDSAHIHLPAGGQGMSIGLQDAVNLGWKLAATVRGRAPHSLLDTYHDERHPVGERVLRNTRAQGRLNLAGSPAEPIRSVVRELMALPEVARHLSGMVSGFDIRYPVGASSHPLVGRRMPDRRLDLREGTDRPVAQYLRPARGVLITADSSGATSATAAAWADRVDVVEVNKVPAGPEEGSIVTESLLLRPDGYVAWAAPGTEDDLTTALERWFGPASASGLAAGERPLTTSR</sequence>
<dbReference type="Pfam" id="PF21274">
    <property type="entry name" value="Rng_hyd_C"/>
    <property type="match status" value="1"/>
</dbReference>
<dbReference type="PRINTS" id="PR00420">
    <property type="entry name" value="RNGMNOXGNASE"/>
</dbReference>
<comment type="cofactor">
    <cofactor evidence="1">
        <name>FAD</name>
        <dbReference type="ChEBI" id="CHEBI:57692"/>
    </cofactor>
</comment>
<evidence type="ECO:0000256" key="2">
    <source>
        <dbReference type="ARBA" id="ARBA00022630"/>
    </source>
</evidence>
<dbReference type="PANTHER" id="PTHR43004:SF19">
    <property type="entry name" value="BINDING MONOOXYGENASE, PUTATIVE (JCVI)-RELATED"/>
    <property type="match status" value="1"/>
</dbReference>
<dbReference type="PANTHER" id="PTHR43004">
    <property type="entry name" value="TRK SYSTEM POTASSIUM UPTAKE PROTEIN"/>
    <property type="match status" value="1"/>
</dbReference>
<feature type="domain" description="FAD-binding" evidence="4">
    <location>
        <begin position="2"/>
        <end position="332"/>
    </location>
</feature>
<organism evidence="5 6">
    <name type="scientific">Kineosporia babensis</name>
    <dbReference type="NCBI Taxonomy" id="499548"/>
    <lineage>
        <taxon>Bacteria</taxon>
        <taxon>Bacillati</taxon>
        <taxon>Actinomycetota</taxon>
        <taxon>Actinomycetes</taxon>
        <taxon>Kineosporiales</taxon>
        <taxon>Kineosporiaceae</taxon>
        <taxon>Kineosporia</taxon>
    </lineage>
</organism>
<evidence type="ECO:0000259" key="4">
    <source>
        <dbReference type="Pfam" id="PF01494"/>
    </source>
</evidence>
<dbReference type="Gene3D" id="3.50.50.60">
    <property type="entry name" value="FAD/NAD(P)-binding domain"/>
    <property type="match status" value="2"/>
</dbReference>
<gene>
    <name evidence="5" type="ORF">LR394_32820</name>
</gene>
<dbReference type="Proteomes" id="UP001138997">
    <property type="component" value="Unassembled WGS sequence"/>
</dbReference>
<evidence type="ECO:0000313" key="6">
    <source>
        <dbReference type="Proteomes" id="UP001138997"/>
    </source>
</evidence>
<comment type="caution">
    <text evidence="5">The sequence shown here is derived from an EMBL/GenBank/DDBJ whole genome shotgun (WGS) entry which is preliminary data.</text>
</comment>
<dbReference type="Pfam" id="PF01494">
    <property type="entry name" value="FAD_binding_3"/>
    <property type="match status" value="1"/>
</dbReference>
<name>A0A9X1NK40_9ACTN</name>
<dbReference type="InterPro" id="IPR050641">
    <property type="entry name" value="RIFMO-like"/>
</dbReference>
<protein>
    <submittedName>
        <fullName evidence="5">FAD-dependent monooxygenase</fullName>
    </submittedName>
</protein>